<name>A0ABV0PKY2_9TELE</name>
<comment type="caution">
    <text evidence="1">The sequence shown here is derived from an EMBL/GenBank/DDBJ whole genome shotgun (WGS) entry which is preliminary data.</text>
</comment>
<dbReference type="Proteomes" id="UP001476798">
    <property type="component" value="Unassembled WGS sequence"/>
</dbReference>
<proteinExistence type="predicted"/>
<accession>A0ABV0PKY2</accession>
<keyword evidence="2" id="KW-1185">Reference proteome</keyword>
<reference evidence="1 2" key="1">
    <citation type="submission" date="2021-06" db="EMBL/GenBank/DDBJ databases">
        <authorList>
            <person name="Palmer J.M."/>
        </authorList>
    </citation>
    <scope>NUCLEOTIDE SEQUENCE [LARGE SCALE GENOMIC DNA]</scope>
    <source>
        <strain evidence="1 2">GA_2019</strain>
        <tissue evidence="1">Muscle</tissue>
    </source>
</reference>
<sequence length="103" mass="11742">MNFCLKQREYGGGFLYSLMEQDMDRRMRASSAVMGRWTLWFQLVVLNELISKMNLLVDNFPDVPVFTSDHENSPPGFSSWSTSFFSALAPVPSLSAWSCHVLL</sequence>
<protein>
    <submittedName>
        <fullName evidence="1">Uncharacterized protein</fullName>
    </submittedName>
</protein>
<gene>
    <name evidence="1" type="ORF">GOODEAATRI_004778</name>
</gene>
<dbReference type="EMBL" id="JAHRIO010080169">
    <property type="protein sequence ID" value="MEQ2184126.1"/>
    <property type="molecule type" value="Genomic_DNA"/>
</dbReference>
<evidence type="ECO:0000313" key="1">
    <source>
        <dbReference type="EMBL" id="MEQ2184126.1"/>
    </source>
</evidence>
<evidence type="ECO:0000313" key="2">
    <source>
        <dbReference type="Proteomes" id="UP001476798"/>
    </source>
</evidence>
<organism evidence="1 2">
    <name type="scientific">Goodea atripinnis</name>
    <dbReference type="NCBI Taxonomy" id="208336"/>
    <lineage>
        <taxon>Eukaryota</taxon>
        <taxon>Metazoa</taxon>
        <taxon>Chordata</taxon>
        <taxon>Craniata</taxon>
        <taxon>Vertebrata</taxon>
        <taxon>Euteleostomi</taxon>
        <taxon>Actinopterygii</taxon>
        <taxon>Neopterygii</taxon>
        <taxon>Teleostei</taxon>
        <taxon>Neoteleostei</taxon>
        <taxon>Acanthomorphata</taxon>
        <taxon>Ovalentaria</taxon>
        <taxon>Atherinomorphae</taxon>
        <taxon>Cyprinodontiformes</taxon>
        <taxon>Goodeidae</taxon>
        <taxon>Goodea</taxon>
    </lineage>
</organism>